<evidence type="ECO:0008006" key="4">
    <source>
        <dbReference type="Google" id="ProtNLM"/>
    </source>
</evidence>
<organism evidence="2 3">
    <name type="scientific">Exophiala viscosa</name>
    <dbReference type="NCBI Taxonomy" id="2486360"/>
    <lineage>
        <taxon>Eukaryota</taxon>
        <taxon>Fungi</taxon>
        <taxon>Dikarya</taxon>
        <taxon>Ascomycota</taxon>
        <taxon>Pezizomycotina</taxon>
        <taxon>Eurotiomycetes</taxon>
        <taxon>Chaetothyriomycetidae</taxon>
        <taxon>Chaetothyriales</taxon>
        <taxon>Herpotrichiellaceae</taxon>
        <taxon>Exophiala</taxon>
    </lineage>
</organism>
<keyword evidence="1" id="KW-0732">Signal</keyword>
<proteinExistence type="predicted"/>
<sequence>MFSLSLLVPLLMLPQAYAVTITAAPNIQHLHARQGASADPGSTSCDVWFSIEASCTAATSDFLNLAFSQEASCLCYSGTVWQPSVFDNAFQTCLDHLSTASPSAFSAMGGTDVPSTPCAEVGDVVATPALLTSSSATTVLGNSAACDSWNAIEFSCSETISSFTNLPFSVEASCLCYSSSTYAPFIYDDYQAQCLAYLSTASTSFYSYLSGDEVPRAPCSIVGNVASGPVAATTTTAALSGSSTGGRSSSPALTSSVASVTSSNGLTTTVPTTVSSSRAAALLCRPVGTRFLVLLVVTMAVVML</sequence>
<keyword evidence="3" id="KW-1185">Reference proteome</keyword>
<feature type="chain" id="PRO_5042969080" description="Extracellular membrane protein CFEM domain-containing protein" evidence="1">
    <location>
        <begin position="19"/>
        <end position="304"/>
    </location>
</feature>
<evidence type="ECO:0000313" key="2">
    <source>
        <dbReference type="EMBL" id="KAI1618809.1"/>
    </source>
</evidence>
<evidence type="ECO:0000256" key="1">
    <source>
        <dbReference type="SAM" id="SignalP"/>
    </source>
</evidence>
<dbReference type="Proteomes" id="UP001203852">
    <property type="component" value="Unassembled WGS sequence"/>
</dbReference>
<dbReference type="EMBL" id="MU404350">
    <property type="protein sequence ID" value="KAI1618809.1"/>
    <property type="molecule type" value="Genomic_DNA"/>
</dbReference>
<feature type="signal peptide" evidence="1">
    <location>
        <begin position="1"/>
        <end position="18"/>
    </location>
</feature>
<name>A0AAN6E691_9EURO</name>
<accession>A0AAN6E691</accession>
<protein>
    <recommendedName>
        <fullName evidence="4">Extracellular membrane protein CFEM domain-containing protein</fullName>
    </recommendedName>
</protein>
<gene>
    <name evidence="2" type="ORF">EDD36DRAFT_43279</name>
</gene>
<dbReference type="AlphaFoldDB" id="A0AAN6E691"/>
<evidence type="ECO:0000313" key="3">
    <source>
        <dbReference type="Proteomes" id="UP001203852"/>
    </source>
</evidence>
<comment type="caution">
    <text evidence="2">The sequence shown here is derived from an EMBL/GenBank/DDBJ whole genome shotgun (WGS) entry which is preliminary data.</text>
</comment>
<reference evidence="2" key="1">
    <citation type="journal article" date="2022" name="bioRxiv">
        <title>Deciphering the potential niche of two novel black yeast fungi from a biological soil crust based on their genomes, phenotypes, and melanin regulation.</title>
        <authorList>
            <consortium name="DOE Joint Genome Institute"/>
            <person name="Carr E.C."/>
            <person name="Barton Q."/>
            <person name="Grambo S."/>
            <person name="Sullivan M."/>
            <person name="Renfro C.M."/>
            <person name="Kuo A."/>
            <person name="Pangilinan J."/>
            <person name="Lipzen A."/>
            <person name="Keymanesh K."/>
            <person name="Savage E."/>
            <person name="Barry K."/>
            <person name="Grigoriev I.V."/>
            <person name="Riekhof W.R."/>
            <person name="Harris S.S."/>
        </authorList>
    </citation>
    <scope>NUCLEOTIDE SEQUENCE</scope>
    <source>
        <strain evidence="2">JF 03-4F</strain>
    </source>
</reference>